<evidence type="ECO:0000313" key="3">
    <source>
        <dbReference type="Proteomes" id="UP001271007"/>
    </source>
</evidence>
<keyword evidence="3" id="KW-1185">Reference proteome</keyword>
<feature type="region of interest" description="Disordered" evidence="1">
    <location>
        <begin position="229"/>
        <end position="250"/>
    </location>
</feature>
<evidence type="ECO:0000313" key="2">
    <source>
        <dbReference type="EMBL" id="KAK3056289.1"/>
    </source>
</evidence>
<proteinExistence type="predicted"/>
<sequence length="250" mass="28320">MKRKPSFLDTTSHEPAAKMRKMSATAPAHNDTDVVSKPCPLLALAGELRINIYEHVAKDAELYVKKDGRTALVCPLAYVNRQIRGELLHVLESLPPPFRTTVEGFEFEHVYAFLKVQATPAAESATVSPRRHLHIGLRINSESAEDVGSSFVKWVSRIVYGRTRGTKMRLTDRIDPSYYITQDSQAARKVFEDLREAAEMFSSLFSHCEDGTRWEQLADGLRKHLKTMPSVAEAEEEKGEEEWEDVEEET</sequence>
<dbReference type="EMBL" id="JAWDJX010000006">
    <property type="protein sequence ID" value="KAK3056289.1"/>
    <property type="molecule type" value="Genomic_DNA"/>
</dbReference>
<reference evidence="2" key="1">
    <citation type="submission" date="2023-04" db="EMBL/GenBank/DDBJ databases">
        <title>Black Yeasts Isolated from many extreme environments.</title>
        <authorList>
            <person name="Coleine C."/>
            <person name="Stajich J.E."/>
            <person name="Selbmann L."/>
        </authorList>
    </citation>
    <scope>NUCLEOTIDE SEQUENCE</scope>
    <source>
        <strain evidence="2">CCFEE 5312</strain>
    </source>
</reference>
<protein>
    <submittedName>
        <fullName evidence="2">Uncharacterized protein</fullName>
    </submittedName>
</protein>
<gene>
    <name evidence="2" type="ORF">LTR09_002796</name>
</gene>
<accession>A0AAJ0GF59</accession>
<organism evidence="2 3">
    <name type="scientific">Extremus antarcticus</name>
    <dbReference type="NCBI Taxonomy" id="702011"/>
    <lineage>
        <taxon>Eukaryota</taxon>
        <taxon>Fungi</taxon>
        <taxon>Dikarya</taxon>
        <taxon>Ascomycota</taxon>
        <taxon>Pezizomycotina</taxon>
        <taxon>Dothideomycetes</taxon>
        <taxon>Dothideomycetidae</taxon>
        <taxon>Mycosphaerellales</taxon>
        <taxon>Extremaceae</taxon>
        <taxon>Extremus</taxon>
    </lineage>
</organism>
<dbReference type="Proteomes" id="UP001271007">
    <property type="component" value="Unassembled WGS sequence"/>
</dbReference>
<comment type="caution">
    <text evidence="2">The sequence shown here is derived from an EMBL/GenBank/DDBJ whole genome shotgun (WGS) entry which is preliminary data.</text>
</comment>
<dbReference type="AlphaFoldDB" id="A0AAJ0GF59"/>
<feature type="compositionally biased region" description="Acidic residues" evidence="1">
    <location>
        <begin position="233"/>
        <end position="250"/>
    </location>
</feature>
<feature type="region of interest" description="Disordered" evidence="1">
    <location>
        <begin position="1"/>
        <end position="31"/>
    </location>
</feature>
<evidence type="ECO:0000256" key="1">
    <source>
        <dbReference type="SAM" id="MobiDB-lite"/>
    </source>
</evidence>
<name>A0AAJ0GF59_9PEZI</name>